<dbReference type="PANTHER" id="PTHR14009:SF7">
    <property type="entry name" value="LETM1 DOMAIN-CONTAINING PROTEIN LETM2, MITOCHONDRIAL"/>
    <property type="match status" value="1"/>
</dbReference>
<keyword evidence="2" id="KW-0812">Transmembrane</keyword>
<evidence type="ECO:0000259" key="10">
    <source>
        <dbReference type="PROSITE" id="PS51758"/>
    </source>
</evidence>
<evidence type="ECO:0000256" key="3">
    <source>
        <dbReference type="ARBA" id="ARBA00022792"/>
    </source>
</evidence>
<keyword evidence="8" id="KW-0175">Coiled coil</keyword>
<dbReference type="PROSITE" id="PS51758">
    <property type="entry name" value="LETM1_RBD"/>
    <property type="match status" value="1"/>
</dbReference>
<dbReference type="Pfam" id="PF07766">
    <property type="entry name" value="LETM1_RBD"/>
    <property type="match status" value="1"/>
</dbReference>
<dbReference type="PANTHER" id="PTHR14009">
    <property type="entry name" value="LEUCINE ZIPPER-EF-HAND CONTAINING TRANSMEMBRANE PROTEIN"/>
    <property type="match status" value="1"/>
</dbReference>
<dbReference type="InterPro" id="IPR044202">
    <property type="entry name" value="LETM1/MDM38-like"/>
</dbReference>
<dbReference type="GO" id="GO:0030003">
    <property type="term" value="P:intracellular monoatomic cation homeostasis"/>
    <property type="evidence" value="ECO:0007669"/>
    <property type="project" value="TreeGrafter"/>
</dbReference>
<dbReference type="Pfam" id="PF19324">
    <property type="entry name" value="LETM2_N"/>
    <property type="match status" value="1"/>
</dbReference>
<evidence type="ECO:0000256" key="2">
    <source>
        <dbReference type="ARBA" id="ARBA00022692"/>
    </source>
</evidence>
<dbReference type="Ensembl" id="ENSEAST00005041923.1">
    <property type="protein sequence ID" value="ENSEASP00005051109.1"/>
    <property type="gene ID" value="ENSEASG00005016656.2"/>
</dbReference>
<evidence type="ECO:0000256" key="9">
    <source>
        <dbReference type="SAM" id="MobiDB-lite"/>
    </source>
</evidence>
<dbReference type="GO" id="GO:0043022">
    <property type="term" value="F:ribosome binding"/>
    <property type="evidence" value="ECO:0007669"/>
    <property type="project" value="InterPro"/>
</dbReference>
<protein>
    <submittedName>
        <fullName evidence="11">Leucine zipper and EF-hand containing transmembrane protein 2</fullName>
    </submittedName>
</protein>
<dbReference type="GeneTree" id="ENSGT00950000183167"/>
<proteinExistence type="predicted"/>
<evidence type="ECO:0000313" key="11">
    <source>
        <dbReference type="Ensembl" id="ENSEASP00005051109.1"/>
    </source>
</evidence>
<gene>
    <name evidence="11" type="primary">LETM2</name>
</gene>
<feature type="coiled-coil region" evidence="8">
    <location>
        <begin position="160"/>
        <end position="187"/>
    </location>
</feature>
<keyword evidence="6" id="KW-0472">Membrane</keyword>
<name>A0A9L0JD47_EQUAS</name>
<organism evidence="11 12">
    <name type="scientific">Equus asinus</name>
    <name type="common">Donkey</name>
    <name type="synonym">Equus africanus asinus</name>
    <dbReference type="NCBI Taxonomy" id="9793"/>
    <lineage>
        <taxon>Eukaryota</taxon>
        <taxon>Metazoa</taxon>
        <taxon>Chordata</taxon>
        <taxon>Craniata</taxon>
        <taxon>Vertebrata</taxon>
        <taxon>Euteleostomi</taxon>
        <taxon>Mammalia</taxon>
        <taxon>Eutheria</taxon>
        <taxon>Laurasiatheria</taxon>
        <taxon>Perissodactyla</taxon>
        <taxon>Equidae</taxon>
        <taxon>Equus</taxon>
    </lineage>
</organism>
<keyword evidence="4" id="KW-1133">Transmembrane helix</keyword>
<comment type="subcellular location">
    <subcellularLocation>
        <location evidence="1">Mitochondrion inner membrane</location>
        <topology evidence="1">Single-pass membrane protein</topology>
    </subcellularLocation>
</comment>
<dbReference type="InterPro" id="IPR033122">
    <property type="entry name" value="LETM1-like_RBD"/>
</dbReference>
<evidence type="ECO:0000256" key="5">
    <source>
        <dbReference type="ARBA" id="ARBA00023128"/>
    </source>
</evidence>
<evidence type="ECO:0000313" key="12">
    <source>
        <dbReference type="Proteomes" id="UP000694387"/>
    </source>
</evidence>
<dbReference type="GO" id="GO:0005743">
    <property type="term" value="C:mitochondrial inner membrane"/>
    <property type="evidence" value="ECO:0007669"/>
    <property type="project" value="UniProtKB-SubCell"/>
</dbReference>
<keyword evidence="3" id="KW-0999">Mitochondrion inner membrane</keyword>
<dbReference type="InterPro" id="IPR045742">
    <property type="entry name" value="LETM2_N"/>
</dbReference>
<sequence length="443" mass="50366">MAFYSYNTVLAIARTRFPGHFVHSTSSAYSPSFAFLHLPDSRLNKMYMKNCGSKKYSYPSQSASKVLRLRTTTIEKLHTSTCWLQQFPGKPQLEQTTKKPRVTSPQPTKETGMRIEEEKRSYRQKIMDELKYYYNGFYLLWIDTKVAARMVWRLLHGQVLTRRERRREEKQRKKMAAKLELAKFLQETITEMARRNRAKLGDASTQFSFYVKQVQTGHKPSTKEIVRFSKLFEDQLTLEHLDRPQLVALCKLLELQSFGTNNLLRFQLLMKLKSIKADDEVIAKEGVSALSVSELQAACRARGMRSLGLTEEQLRQQLTEWQDLHLKENVPPSLLLLSRTFYLIDVKPKPIEIPLSGEAPKMSVPVESPASPESKENVVDLAPQLKGTKDEEVIKLPPVTSSPITPSTPVSLPKGSITSAKEATLQAKSQKTTQNSQASSKGA</sequence>
<feature type="compositionally biased region" description="Low complexity" evidence="9">
    <location>
        <begin position="396"/>
        <end position="413"/>
    </location>
</feature>
<reference evidence="11" key="3">
    <citation type="submission" date="2025-09" db="UniProtKB">
        <authorList>
            <consortium name="Ensembl"/>
        </authorList>
    </citation>
    <scope>IDENTIFICATION</scope>
</reference>
<feature type="compositionally biased region" description="Polar residues" evidence="9">
    <location>
        <begin position="416"/>
        <end position="443"/>
    </location>
</feature>
<evidence type="ECO:0000256" key="1">
    <source>
        <dbReference type="ARBA" id="ARBA00004434"/>
    </source>
</evidence>
<keyword evidence="5 7" id="KW-0496">Mitochondrion</keyword>
<keyword evidence="12" id="KW-1185">Reference proteome</keyword>
<feature type="region of interest" description="Disordered" evidence="9">
    <location>
        <begin position="94"/>
        <end position="114"/>
    </location>
</feature>
<reference evidence="11 12" key="1">
    <citation type="journal article" date="2020" name="Nat. Commun.">
        <title>Donkey genomes provide new insights into domestication and selection for coat color.</title>
        <authorList>
            <person name="Wang"/>
            <person name="C."/>
            <person name="Li"/>
            <person name="H."/>
            <person name="Guo"/>
            <person name="Y."/>
            <person name="Huang"/>
            <person name="J."/>
            <person name="Sun"/>
            <person name="Y."/>
            <person name="Min"/>
            <person name="J."/>
            <person name="Wang"/>
            <person name="J."/>
            <person name="Fang"/>
            <person name="X."/>
            <person name="Zhao"/>
            <person name="Z."/>
            <person name="Wang"/>
            <person name="S."/>
            <person name="Zhang"/>
            <person name="Y."/>
            <person name="Liu"/>
            <person name="Q."/>
            <person name="Jiang"/>
            <person name="Q."/>
            <person name="Wang"/>
            <person name="X."/>
            <person name="Guo"/>
            <person name="Y."/>
            <person name="Yang"/>
            <person name="C."/>
            <person name="Wang"/>
            <person name="Y."/>
            <person name="Tian"/>
            <person name="F."/>
            <person name="Zhuang"/>
            <person name="G."/>
            <person name="Fan"/>
            <person name="Y."/>
            <person name="Gao"/>
            <person name="Q."/>
            <person name="Li"/>
            <person name="Y."/>
            <person name="Ju"/>
            <person name="Z."/>
            <person name="Li"/>
            <person name="J."/>
            <person name="Li"/>
            <person name="R."/>
            <person name="Hou"/>
            <person name="M."/>
            <person name="Yang"/>
            <person name="G."/>
            <person name="Liu"/>
            <person name="G."/>
            <person name="Liu"/>
            <person name="W."/>
            <person name="Guo"/>
            <person name="J."/>
            <person name="Pan"/>
            <person name="S."/>
            <person name="Fan"/>
            <person name="G."/>
            <person name="Zhang"/>
            <person name="W."/>
            <person name="Zhang"/>
            <person name="R."/>
            <person name="Yu"/>
            <person name="J."/>
            <person name="Zhang"/>
            <person name="X."/>
            <person name="Yin"/>
            <person name="Q."/>
            <person name="Ji"/>
            <person name="C."/>
            <person name="Jin"/>
            <person name="Y."/>
            <person name="Yue"/>
            <person name="G."/>
            <person name="Liu"/>
            <person name="M."/>
            <person name="Xu"/>
            <person name="J."/>
            <person name="Liu"/>
            <person name="S."/>
            <person name="Jordana"/>
            <person name="J."/>
            <person name="Noce"/>
            <person name="A."/>
            <person name="Amills"/>
            <person name="M."/>
            <person name="Wu"/>
            <person name="D.D."/>
            <person name="Li"/>
            <person name="S."/>
            <person name="Zhou"/>
            <person name="X. and Zhong"/>
            <person name="J."/>
        </authorList>
    </citation>
    <scope>NUCLEOTIDE SEQUENCE [LARGE SCALE GENOMIC DNA]</scope>
</reference>
<feature type="compositionally biased region" description="Low complexity" evidence="9">
    <location>
        <begin position="363"/>
        <end position="372"/>
    </location>
</feature>
<evidence type="ECO:0000256" key="8">
    <source>
        <dbReference type="SAM" id="Coils"/>
    </source>
</evidence>
<accession>A0A9L0JD47</accession>
<feature type="domain" description="Letm1 RBD" evidence="10">
    <location>
        <begin position="173"/>
        <end position="390"/>
    </location>
</feature>
<reference evidence="11" key="2">
    <citation type="submission" date="2025-08" db="UniProtKB">
        <authorList>
            <consortium name="Ensembl"/>
        </authorList>
    </citation>
    <scope>IDENTIFICATION</scope>
</reference>
<evidence type="ECO:0000256" key="6">
    <source>
        <dbReference type="ARBA" id="ARBA00023136"/>
    </source>
</evidence>
<dbReference type="AlphaFoldDB" id="A0A9L0JD47"/>
<evidence type="ECO:0000256" key="4">
    <source>
        <dbReference type="ARBA" id="ARBA00022989"/>
    </source>
</evidence>
<dbReference type="Proteomes" id="UP000694387">
    <property type="component" value="Chromosome 2"/>
</dbReference>
<feature type="region of interest" description="Disordered" evidence="9">
    <location>
        <begin position="354"/>
        <end position="443"/>
    </location>
</feature>
<evidence type="ECO:0000256" key="7">
    <source>
        <dbReference type="PROSITE-ProRule" id="PRU01094"/>
    </source>
</evidence>